<evidence type="ECO:0000259" key="14">
    <source>
        <dbReference type="PROSITE" id="PS50160"/>
    </source>
</evidence>
<dbReference type="GO" id="GO:0003910">
    <property type="term" value="F:DNA ligase (ATP) activity"/>
    <property type="evidence" value="ECO:0007669"/>
    <property type="project" value="UniProtKB-EC"/>
</dbReference>
<keyword evidence="5" id="KW-0235">DNA replication</keyword>
<dbReference type="GO" id="GO:0006281">
    <property type="term" value="P:DNA repair"/>
    <property type="evidence" value="ECO:0007669"/>
    <property type="project" value="UniProtKB-KW"/>
</dbReference>
<gene>
    <name evidence="15" type="ORF">UR96_C0037G0004</name>
</gene>
<evidence type="ECO:0000256" key="12">
    <source>
        <dbReference type="ARBA" id="ARBA00034003"/>
    </source>
</evidence>
<dbReference type="Pfam" id="PF04679">
    <property type="entry name" value="DNA_ligase_A_C"/>
    <property type="match status" value="1"/>
</dbReference>
<organism evidence="15 16">
    <name type="scientific">candidate division WS6 bacterium GW2011_GWC1_36_11</name>
    <dbReference type="NCBI Taxonomy" id="1619090"/>
    <lineage>
        <taxon>Bacteria</taxon>
        <taxon>Candidatus Dojkabacteria</taxon>
    </lineage>
</organism>
<comment type="similarity">
    <text evidence="1 13">Belongs to the ATP-dependent DNA ligase family.</text>
</comment>
<comment type="catalytic activity">
    <reaction evidence="12">
        <text>ATP + (deoxyribonucleotide)n-3'-hydroxyl + 5'-phospho-(deoxyribonucleotide)m = (deoxyribonucleotide)n+m + AMP + diphosphate.</text>
        <dbReference type="EC" id="6.5.1.1"/>
    </reaction>
</comment>
<feature type="domain" description="ATP-dependent DNA ligase family profile" evidence="14">
    <location>
        <begin position="377"/>
        <end position="499"/>
    </location>
</feature>
<keyword evidence="10" id="KW-0234">DNA repair</keyword>
<dbReference type="InterPro" id="IPR050191">
    <property type="entry name" value="ATP-dep_DNA_ligase"/>
</dbReference>
<evidence type="ECO:0000256" key="9">
    <source>
        <dbReference type="ARBA" id="ARBA00023172"/>
    </source>
</evidence>
<evidence type="ECO:0000256" key="10">
    <source>
        <dbReference type="ARBA" id="ARBA00023204"/>
    </source>
</evidence>
<dbReference type="Gene3D" id="1.10.3260.10">
    <property type="entry name" value="DNA ligase, ATP-dependent, N-terminal domain"/>
    <property type="match status" value="1"/>
</dbReference>
<keyword evidence="8" id="KW-0067">ATP-binding</keyword>
<dbReference type="Gene3D" id="2.40.50.140">
    <property type="entry name" value="Nucleic acid-binding proteins"/>
    <property type="match status" value="1"/>
</dbReference>
<dbReference type="GO" id="GO:0006273">
    <property type="term" value="P:lagging strand elongation"/>
    <property type="evidence" value="ECO:0007669"/>
    <property type="project" value="TreeGrafter"/>
</dbReference>
<evidence type="ECO:0000256" key="11">
    <source>
        <dbReference type="ARBA" id="ARBA00023306"/>
    </source>
</evidence>
<protein>
    <recommendedName>
        <fullName evidence="2">DNA ligase (ATP)</fullName>
        <ecNumber evidence="2">6.5.1.1</ecNumber>
    </recommendedName>
</protein>
<keyword evidence="9" id="KW-0233">DNA recombination</keyword>
<dbReference type="Proteomes" id="UP000034140">
    <property type="component" value="Unassembled WGS sequence"/>
</dbReference>
<evidence type="ECO:0000256" key="5">
    <source>
        <dbReference type="ARBA" id="ARBA00022705"/>
    </source>
</evidence>
<accession>A0A0G0D970</accession>
<evidence type="ECO:0000256" key="4">
    <source>
        <dbReference type="ARBA" id="ARBA00022618"/>
    </source>
</evidence>
<dbReference type="SUPFAM" id="SSF117018">
    <property type="entry name" value="ATP-dependent DNA ligase DNA-binding domain"/>
    <property type="match status" value="1"/>
</dbReference>
<dbReference type="SUPFAM" id="SSF50249">
    <property type="entry name" value="Nucleic acid-binding proteins"/>
    <property type="match status" value="1"/>
</dbReference>
<dbReference type="Gene3D" id="3.30.470.30">
    <property type="entry name" value="DNA ligase/mRNA capping enzyme"/>
    <property type="match status" value="1"/>
</dbReference>
<dbReference type="GO" id="GO:0006310">
    <property type="term" value="P:DNA recombination"/>
    <property type="evidence" value="ECO:0007669"/>
    <property type="project" value="UniProtKB-KW"/>
</dbReference>
<keyword evidence="11" id="KW-0131">Cell cycle</keyword>
<dbReference type="InterPro" id="IPR036599">
    <property type="entry name" value="DNA_ligase_N_sf"/>
</dbReference>
<dbReference type="InterPro" id="IPR012309">
    <property type="entry name" value="DNA_ligase_ATP-dep_C"/>
</dbReference>
<evidence type="ECO:0000313" key="16">
    <source>
        <dbReference type="Proteomes" id="UP000034140"/>
    </source>
</evidence>
<dbReference type="InterPro" id="IPR012308">
    <property type="entry name" value="DNA_ligase_ATP-dep_N"/>
</dbReference>
<dbReference type="Pfam" id="PF01068">
    <property type="entry name" value="DNA_ligase_A_M"/>
    <property type="match status" value="1"/>
</dbReference>
<dbReference type="InterPro" id="IPR012310">
    <property type="entry name" value="DNA_ligase_ATP-dep_cent"/>
</dbReference>
<dbReference type="NCBIfam" id="TIGR00574">
    <property type="entry name" value="dnl1"/>
    <property type="match status" value="1"/>
</dbReference>
<dbReference type="PANTHER" id="PTHR45674:SF4">
    <property type="entry name" value="DNA LIGASE 1"/>
    <property type="match status" value="1"/>
</dbReference>
<reference evidence="15 16" key="1">
    <citation type="journal article" date="2015" name="Nature">
        <title>rRNA introns, odd ribosomes, and small enigmatic genomes across a large radiation of phyla.</title>
        <authorList>
            <person name="Brown C.T."/>
            <person name="Hug L.A."/>
            <person name="Thomas B.C."/>
            <person name="Sharon I."/>
            <person name="Castelle C.J."/>
            <person name="Singh A."/>
            <person name="Wilkins M.J."/>
            <person name="Williams K.H."/>
            <person name="Banfield J.F."/>
        </authorList>
    </citation>
    <scope>NUCLEOTIDE SEQUENCE [LARGE SCALE GENOMIC DNA]</scope>
</reference>
<name>A0A0G0D970_9BACT</name>
<dbReference type="EC" id="6.5.1.1" evidence="2"/>
<dbReference type="GO" id="GO:0005524">
    <property type="term" value="F:ATP binding"/>
    <property type="evidence" value="ECO:0007669"/>
    <property type="project" value="UniProtKB-KW"/>
</dbReference>
<dbReference type="EMBL" id="LBRE01000037">
    <property type="protein sequence ID" value="KKP90859.1"/>
    <property type="molecule type" value="Genomic_DNA"/>
</dbReference>
<dbReference type="GO" id="GO:0071897">
    <property type="term" value="P:DNA biosynthetic process"/>
    <property type="evidence" value="ECO:0007669"/>
    <property type="project" value="InterPro"/>
</dbReference>
<dbReference type="AlphaFoldDB" id="A0A0G0D970"/>
<dbReference type="PROSITE" id="PS50160">
    <property type="entry name" value="DNA_LIGASE_A3"/>
    <property type="match status" value="1"/>
</dbReference>
<proteinExistence type="inferred from homology"/>
<keyword evidence="4" id="KW-0132">Cell division</keyword>
<dbReference type="PANTHER" id="PTHR45674">
    <property type="entry name" value="DNA LIGASE 1/3 FAMILY MEMBER"/>
    <property type="match status" value="1"/>
</dbReference>
<evidence type="ECO:0000256" key="13">
    <source>
        <dbReference type="RuleBase" id="RU004196"/>
    </source>
</evidence>
<sequence length="615" mass="70157">MERVTFKKVCEVFQQLEVTDSRNDMTGILSEFLKSLDSKDAQIVAYLVQGRLAPFFVVSEFNFSEKSLTSLFDALCKLKGRKFDMQKKRTELGDIGDAAEFLSNELGFKSEDIALEEIYNRLWEIMNASGTGSVEKKKALVMGLLQIMNPLEAKYLSRIICGELRMGLNSKTVLDAFSFVLNGDKSLRERLNRSYGVSADLGYICSLIMKVRDGADEKILDLHITSGVPVLSRLVERVGSFEEVIERFGDEFLIQPKFDGLRCQIHKFKKNDSRYEERMVWEIFTEKPSQSGLFESKTKEYEVRLFTRNLEDVTDMFPEIVDAAMEFKQESFVLDSEVLGWNYKENTFLSYQETMQRRRKYGVEGMQADIPVKAQTFDLLYLNGEDISEVDTNMRIEKLEREFSDTHWGIGVCKTTLVKGIEDLQQIFDENVGKKLEGIIVKQLKGPYYPGARNFEWIKLKKSMQKDLVDTIDLVAVGFYNGSGKRSKLGMGAVLGALYNPELDIYEAICKVGTGFSDEQLKTALEGFQEDIVNKKPKNVEVNDVLAPDVWVDPKIVFSVEADEITQNIRADLNIGGGLSLRFPRLVEWSRDKTSEEATTIEELKHLYIVQKGKK</sequence>
<evidence type="ECO:0000256" key="6">
    <source>
        <dbReference type="ARBA" id="ARBA00022741"/>
    </source>
</evidence>
<keyword evidence="7" id="KW-0227">DNA damage</keyword>
<evidence type="ECO:0000256" key="7">
    <source>
        <dbReference type="ARBA" id="ARBA00022763"/>
    </source>
</evidence>
<comment type="caution">
    <text evidence="15">The sequence shown here is derived from an EMBL/GenBank/DDBJ whole genome shotgun (WGS) entry which is preliminary data.</text>
</comment>
<keyword evidence="6" id="KW-0547">Nucleotide-binding</keyword>
<dbReference type="InterPro" id="IPR000977">
    <property type="entry name" value="DNA_ligase_ATP-dep"/>
</dbReference>
<evidence type="ECO:0000313" key="15">
    <source>
        <dbReference type="EMBL" id="KKP90859.1"/>
    </source>
</evidence>
<evidence type="ECO:0000256" key="3">
    <source>
        <dbReference type="ARBA" id="ARBA00022598"/>
    </source>
</evidence>
<evidence type="ECO:0000256" key="2">
    <source>
        <dbReference type="ARBA" id="ARBA00012727"/>
    </source>
</evidence>
<dbReference type="SUPFAM" id="SSF56091">
    <property type="entry name" value="DNA ligase/mRNA capping enzyme, catalytic domain"/>
    <property type="match status" value="1"/>
</dbReference>
<evidence type="ECO:0000256" key="1">
    <source>
        <dbReference type="ARBA" id="ARBA00007572"/>
    </source>
</evidence>
<evidence type="ECO:0000256" key="8">
    <source>
        <dbReference type="ARBA" id="ARBA00022840"/>
    </source>
</evidence>
<dbReference type="Pfam" id="PF04675">
    <property type="entry name" value="DNA_ligase_A_N"/>
    <property type="match status" value="1"/>
</dbReference>
<dbReference type="InterPro" id="IPR012340">
    <property type="entry name" value="NA-bd_OB-fold"/>
</dbReference>
<keyword evidence="3 15" id="KW-0436">Ligase</keyword>
<dbReference type="GO" id="GO:0003677">
    <property type="term" value="F:DNA binding"/>
    <property type="evidence" value="ECO:0007669"/>
    <property type="project" value="InterPro"/>
</dbReference>
<dbReference type="GO" id="GO:0051301">
    <property type="term" value="P:cell division"/>
    <property type="evidence" value="ECO:0007669"/>
    <property type="project" value="UniProtKB-KW"/>
</dbReference>